<evidence type="ECO:0000256" key="1">
    <source>
        <dbReference type="SAM" id="MobiDB-lite"/>
    </source>
</evidence>
<sequence length="132" mass="13226">MPANLRRGEVAAVFDGTPRRLVLTLGALAELEAAFAVSDLTALAERFETGRLSARDLVTIVGAGLRGGGAEIDDAAVARLAHEDGAAGFVRVVADLLRAAFGGGGEGGAAAQNPLDGRRSPGTTSSPSASGR</sequence>
<proteinExistence type="predicted"/>
<dbReference type="Pfam" id="PF11836">
    <property type="entry name" value="Phage_TAC_11"/>
    <property type="match status" value="1"/>
</dbReference>
<reference evidence="2 3" key="1">
    <citation type="submission" date="2017-08" db="EMBL/GenBank/DDBJ databases">
        <title>Infants hospitalized years apart are colonized by the same room-sourced microbial strains.</title>
        <authorList>
            <person name="Brooks B."/>
            <person name="Olm M.R."/>
            <person name="Firek B.A."/>
            <person name="Baker R."/>
            <person name="Thomas B.C."/>
            <person name="Morowitz M.J."/>
            <person name="Banfield J.F."/>
        </authorList>
    </citation>
    <scope>NUCLEOTIDE SEQUENCE [LARGE SCALE GENOMIC DNA]</scope>
    <source>
        <strain evidence="2">S2_005_003_R2_43</strain>
    </source>
</reference>
<evidence type="ECO:0000313" key="2">
    <source>
        <dbReference type="EMBL" id="PZQ16974.1"/>
    </source>
</evidence>
<feature type="compositionally biased region" description="Low complexity" evidence="1">
    <location>
        <begin position="120"/>
        <end position="132"/>
    </location>
</feature>
<protein>
    <submittedName>
        <fullName evidence="2">Transfer Agent</fullName>
    </submittedName>
</protein>
<name>A0A2W5KM82_ANCNO</name>
<dbReference type="InterPro" id="IPR021791">
    <property type="entry name" value="Phage_TAC_11"/>
</dbReference>
<dbReference type="AlphaFoldDB" id="A0A2W5KM82"/>
<evidence type="ECO:0000313" key="3">
    <source>
        <dbReference type="Proteomes" id="UP000249577"/>
    </source>
</evidence>
<comment type="caution">
    <text evidence="2">The sequence shown here is derived from an EMBL/GenBank/DDBJ whole genome shotgun (WGS) entry which is preliminary data.</text>
</comment>
<dbReference type="EMBL" id="QFPN01000003">
    <property type="protein sequence ID" value="PZQ16974.1"/>
    <property type="molecule type" value="Genomic_DNA"/>
</dbReference>
<feature type="region of interest" description="Disordered" evidence="1">
    <location>
        <begin position="106"/>
        <end position="132"/>
    </location>
</feature>
<dbReference type="Proteomes" id="UP000249577">
    <property type="component" value="Unassembled WGS sequence"/>
</dbReference>
<accession>A0A2W5KM82</accession>
<organism evidence="2 3">
    <name type="scientific">Ancylobacter novellus</name>
    <name type="common">Thiobacillus novellus</name>
    <dbReference type="NCBI Taxonomy" id="921"/>
    <lineage>
        <taxon>Bacteria</taxon>
        <taxon>Pseudomonadati</taxon>
        <taxon>Pseudomonadota</taxon>
        <taxon>Alphaproteobacteria</taxon>
        <taxon>Hyphomicrobiales</taxon>
        <taxon>Xanthobacteraceae</taxon>
        <taxon>Ancylobacter</taxon>
    </lineage>
</organism>
<gene>
    <name evidence="2" type="ORF">DI565_06175</name>
</gene>